<proteinExistence type="predicted"/>
<dbReference type="EMBL" id="JARXVE010000003">
    <property type="protein sequence ID" value="MDH6195407.1"/>
    <property type="molecule type" value="Genomic_DNA"/>
</dbReference>
<sequence length="566" mass="61993">MTTGKLRAWRGVKPVAAPAGVAITTRLCTTADEDRVLDAVAQHLGRLRRADLAAVSRPVPLDARLDADGRRGVRRGRLNARKKQLTGQSSARWANAIIAGNDDQYRLAREAQYRHIVGLQAAIATIEARLAAPTADTLTVSERKALRRAKAVKGYATQAERFQKQRRVQYLRGELTAVQRDRAAGIVHVVEGGKRLAKTRHHLDEAAVSIDQWRQSWDVARWRITANGSADEPFGNLTITVSLEGRVSIRLPKPLEHLANAPRGRYVLCGAAVFSHRSDQWAQRITGANSISYTITGKPGRGGVYLTGSWAIPALPYWAGREDTTPGQDVYARGPVVGVDLNDGHLALRRLDAHGNPVGTAHRIDFDLWGSSSRRDAQVRHAITGLIRYARRFGIATIAIEDLNFTDARATGRETMGRGVRGKRFRKTVAGIPTAVFRGRLAGMCHRAGIEVLAVNPAYSSIWGAQHWQHPYPNVTRHQAAATVIGRRAQGLPARRRKGVTPQRPEDRPVRATNQTGPNNPKAITGSRPRSRTRGTESRPPGRNERGDPGRATVTPALANNGQQQT</sequence>
<organism evidence="2 3">
    <name type="scientific">Mycolicibacterium frederiksbergense</name>
    <dbReference type="NCBI Taxonomy" id="117567"/>
    <lineage>
        <taxon>Bacteria</taxon>
        <taxon>Bacillati</taxon>
        <taxon>Actinomycetota</taxon>
        <taxon>Actinomycetes</taxon>
        <taxon>Mycobacteriales</taxon>
        <taxon>Mycobacteriaceae</taxon>
        <taxon>Mycolicibacterium</taxon>
    </lineage>
</organism>
<evidence type="ECO:0000313" key="2">
    <source>
        <dbReference type="EMBL" id="MDH6195407.1"/>
    </source>
</evidence>
<keyword evidence="3" id="KW-1185">Reference proteome</keyword>
<accession>A0ABT6KZI6</accession>
<evidence type="ECO:0000313" key="3">
    <source>
        <dbReference type="Proteomes" id="UP001160130"/>
    </source>
</evidence>
<feature type="region of interest" description="Disordered" evidence="1">
    <location>
        <begin position="487"/>
        <end position="566"/>
    </location>
</feature>
<feature type="compositionally biased region" description="Basic and acidic residues" evidence="1">
    <location>
        <begin position="534"/>
        <end position="549"/>
    </location>
</feature>
<dbReference type="Proteomes" id="UP001160130">
    <property type="component" value="Unassembled WGS sequence"/>
</dbReference>
<name>A0ABT6KZI6_9MYCO</name>
<gene>
    <name evidence="2" type="ORF">M2272_002047</name>
</gene>
<dbReference type="RefSeq" id="WP_280832069.1">
    <property type="nucleotide sequence ID" value="NZ_JARXVE010000003.1"/>
</dbReference>
<reference evidence="2 3" key="1">
    <citation type="submission" date="2023-04" db="EMBL/GenBank/DDBJ databases">
        <title>Forest soil microbial communities from Buena Vista Peninsula, Colon Province, Panama.</title>
        <authorList>
            <person name="Bouskill N."/>
        </authorList>
    </citation>
    <scope>NUCLEOTIDE SEQUENCE [LARGE SCALE GENOMIC DNA]</scope>
    <source>
        <strain evidence="2 3">AC80</strain>
    </source>
</reference>
<comment type="caution">
    <text evidence="2">The sequence shown here is derived from an EMBL/GenBank/DDBJ whole genome shotgun (WGS) entry which is preliminary data.</text>
</comment>
<evidence type="ECO:0000256" key="1">
    <source>
        <dbReference type="SAM" id="MobiDB-lite"/>
    </source>
</evidence>
<protein>
    <submittedName>
        <fullName evidence="2">IS605 OrfB family transposase</fullName>
    </submittedName>
</protein>